<sequence length="213" mass="23895">MVRAAIGLVDREGGSHLSMRHTAAELDVGVMTLYRYVSGKEELGRLMIDAVFGDHPLPEPGPPGWRAKLELSAWQEWQIYREHPWVPQLFALTTRPPIAPRLMAYTDWRLRAVDDLGLDFPTMVRIAIMVSTHTQSSAYPLAREQFAKSTREEWLGARTGRIQEAFASGELPMIARFGADAFEASQPQSIFEFGLRCLLDGVDNILSARGAQR</sequence>
<dbReference type="Gene3D" id="1.10.357.10">
    <property type="entry name" value="Tetracycline Repressor, domain 2"/>
    <property type="match status" value="1"/>
</dbReference>
<evidence type="ECO:0000256" key="2">
    <source>
        <dbReference type="ARBA" id="ARBA00023125"/>
    </source>
</evidence>
<comment type="caution">
    <text evidence="6">The sequence shown here is derived from an EMBL/GenBank/DDBJ whole genome shotgun (WGS) entry which is preliminary data.</text>
</comment>
<keyword evidence="7" id="KW-1185">Reference proteome</keyword>
<dbReference type="Proteomes" id="UP001611450">
    <property type="component" value="Unassembled WGS sequence"/>
</dbReference>
<dbReference type="Gene3D" id="1.10.10.60">
    <property type="entry name" value="Homeodomain-like"/>
    <property type="match status" value="1"/>
</dbReference>
<dbReference type="InterPro" id="IPR004111">
    <property type="entry name" value="Repressor_TetR_C"/>
</dbReference>
<organism evidence="6 7">
    <name type="scientific">Nocardia beijingensis</name>
    <dbReference type="NCBI Taxonomy" id="95162"/>
    <lineage>
        <taxon>Bacteria</taxon>
        <taxon>Bacillati</taxon>
        <taxon>Actinomycetota</taxon>
        <taxon>Actinomycetes</taxon>
        <taxon>Mycobacteriales</taxon>
        <taxon>Nocardiaceae</taxon>
        <taxon>Nocardia</taxon>
    </lineage>
</organism>
<feature type="domain" description="HTH tetR-type" evidence="5">
    <location>
        <begin position="1"/>
        <end position="55"/>
    </location>
</feature>
<dbReference type="SUPFAM" id="SSF46689">
    <property type="entry name" value="Homeodomain-like"/>
    <property type="match status" value="1"/>
</dbReference>
<keyword evidence="3" id="KW-0804">Transcription</keyword>
<dbReference type="EMBL" id="JBIRXV010000001">
    <property type="protein sequence ID" value="MFI2319002.1"/>
    <property type="molecule type" value="Genomic_DNA"/>
</dbReference>
<gene>
    <name evidence="6" type="ORF">ACH47G_00795</name>
</gene>
<dbReference type="InterPro" id="IPR009057">
    <property type="entry name" value="Homeodomain-like_sf"/>
</dbReference>
<evidence type="ECO:0000256" key="3">
    <source>
        <dbReference type="ARBA" id="ARBA00023163"/>
    </source>
</evidence>
<evidence type="ECO:0000313" key="7">
    <source>
        <dbReference type="Proteomes" id="UP001611450"/>
    </source>
</evidence>
<protein>
    <submittedName>
        <fullName evidence="6">TetR/AcrR family transcriptional regulator C-terminal domain-containing protein</fullName>
    </submittedName>
</protein>
<reference evidence="6 7" key="1">
    <citation type="submission" date="2024-10" db="EMBL/GenBank/DDBJ databases">
        <title>The Natural Products Discovery Center: Release of the First 8490 Sequenced Strains for Exploring Actinobacteria Biosynthetic Diversity.</title>
        <authorList>
            <person name="Kalkreuter E."/>
            <person name="Kautsar S.A."/>
            <person name="Yang D."/>
            <person name="Bader C.D."/>
            <person name="Teijaro C.N."/>
            <person name="Fluegel L."/>
            <person name="Davis C.M."/>
            <person name="Simpson J.R."/>
            <person name="Lauterbach L."/>
            <person name="Steele A.D."/>
            <person name="Gui C."/>
            <person name="Meng S."/>
            <person name="Li G."/>
            <person name="Viehrig K."/>
            <person name="Ye F."/>
            <person name="Su P."/>
            <person name="Kiefer A.F."/>
            <person name="Nichols A."/>
            <person name="Cepeda A.J."/>
            <person name="Yan W."/>
            <person name="Fan B."/>
            <person name="Jiang Y."/>
            <person name="Adhikari A."/>
            <person name="Zheng C.-J."/>
            <person name="Schuster L."/>
            <person name="Cowan T.M."/>
            <person name="Smanski M.J."/>
            <person name="Chevrette M.G."/>
            <person name="De Carvalho L.P.S."/>
            <person name="Shen B."/>
        </authorList>
    </citation>
    <scope>NUCLEOTIDE SEQUENCE [LARGE SCALE GENOMIC DNA]</scope>
    <source>
        <strain evidence="6 7">NPDC019626</strain>
    </source>
</reference>
<feature type="DNA-binding region" description="H-T-H motif" evidence="4">
    <location>
        <begin position="18"/>
        <end position="37"/>
    </location>
</feature>
<evidence type="ECO:0000313" key="6">
    <source>
        <dbReference type="EMBL" id="MFI2319002.1"/>
    </source>
</evidence>
<accession>A0ABW7W8G7</accession>
<dbReference type="SUPFAM" id="SSF48498">
    <property type="entry name" value="Tetracyclin repressor-like, C-terminal domain"/>
    <property type="match status" value="1"/>
</dbReference>
<dbReference type="PROSITE" id="PS50977">
    <property type="entry name" value="HTH_TETR_2"/>
    <property type="match status" value="1"/>
</dbReference>
<dbReference type="InterPro" id="IPR036271">
    <property type="entry name" value="Tet_transcr_reg_TetR-rel_C_sf"/>
</dbReference>
<keyword evidence="2 4" id="KW-0238">DNA-binding</keyword>
<dbReference type="RefSeq" id="WP_396946120.1">
    <property type="nucleotide sequence ID" value="NZ_JBIRXV010000001.1"/>
</dbReference>
<dbReference type="Pfam" id="PF02909">
    <property type="entry name" value="TetR_C_1"/>
    <property type="match status" value="1"/>
</dbReference>
<dbReference type="InterPro" id="IPR001647">
    <property type="entry name" value="HTH_TetR"/>
</dbReference>
<keyword evidence="1" id="KW-0805">Transcription regulation</keyword>
<evidence type="ECO:0000256" key="1">
    <source>
        <dbReference type="ARBA" id="ARBA00023015"/>
    </source>
</evidence>
<evidence type="ECO:0000259" key="5">
    <source>
        <dbReference type="PROSITE" id="PS50977"/>
    </source>
</evidence>
<name>A0ABW7W8G7_9NOCA</name>
<proteinExistence type="predicted"/>
<evidence type="ECO:0000256" key="4">
    <source>
        <dbReference type="PROSITE-ProRule" id="PRU00335"/>
    </source>
</evidence>